<dbReference type="OrthoDB" id="9757940at2"/>
<feature type="transmembrane region" description="Helical" evidence="1">
    <location>
        <begin position="915"/>
        <end position="936"/>
    </location>
</feature>
<keyword evidence="1" id="KW-0812">Transmembrane</keyword>
<dbReference type="PRINTS" id="PR00702">
    <property type="entry name" value="ACRIFLAVINRP"/>
</dbReference>
<dbReference type="Gene3D" id="3.30.70.1430">
    <property type="entry name" value="Multidrug efflux transporter AcrB pore domain"/>
    <property type="match status" value="2"/>
</dbReference>
<evidence type="ECO:0000313" key="3">
    <source>
        <dbReference type="Proteomes" id="UP000305675"/>
    </source>
</evidence>
<feature type="transmembrane region" description="Helical" evidence="1">
    <location>
        <begin position="333"/>
        <end position="353"/>
    </location>
</feature>
<dbReference type="PANTHER" id="PTHR32063">
    <property type="match status" value="1"/>
</dbReference>
<dbReference type="SUPFAM" id="SSF82693">
    <property type="entry name" value="Multidrug efflux transporter AcrB pore domain, PN1, PN2, PC1 and PC2 subdomains"/>
    <property type="match status" value="2"/>
</dbReference>
<dbReference type="Gene3D" id="3.30.2090.10">
    <property type="entry name" value="Multidrug efflux transporter AcrB TolC docking domain, DN and DC subdomains"/>
    <property type="match status" value="2"/>
</dbReference>
<keyword evidence="3" id="KW-1185">Reference proteome</keyword>
<feature type="transmembrane region" description="Helical" evidence="1">
    <location>
        <begin position="464"/>
        <end position="491"/>
    </location>
</feature>
<feature type="transmembrane region" description="Helical" evidence="1">
    <location>
        <begin position="434"/>
        <end position="452"/>
    </location>
</feature>
<dbReference type="SUPFAM" id="SSF82714">
    <property type="entry name" value="Multidrug efflux transporter AcrB TolC docking domain, DN and DC subdomains"/>
    <property type="match status" value="2"/>
</dbReference>
<comment type="caution">
    <text evidence="2">The sequence shown here is derived from an EMBL/GenBank/DDBJ whole genome shotgun (WGS) entry which is preliminary data.</text>
</comment>
<keyword evidence="1" id="KW-0472">Membrane</keyword>
<feature type="transmembrane region" description="Helical" evidence="1">
    <location>
        <begin position="12"/>
        <end position="30"/>
    </location>
</feature>
<dbReference type="EMBL" id="SWCJ01000014">
    <property type="protein sequence ID" value="TKB52780.1"/>
    <property type="molecule type" value="Genomic_DNA"/>
</dbReference>
<organism evidence="2 3">
    <name type="scientific">Ferrimonas aestuarii</name>
    <dbReference type="NCBI Taxonomy" id="2569539"/>
    <lineage>
        <taxon>Bacteria</taxon>
        <taxon>Pseudomonadati</taxon>
        <taxon>Pseudomonadota</taxon>
        <taxon>Gammaproteobacteria</taxon>
        <taxon>Alteromonadales</taxon>
        <taxon>Ferrimonadaceae</taxon>
        <taxon>Ferrimonas</taxon>
    </lineage>
</organism>
<accession>A0A4U1BKS6</accession>
<dbReference type="InterPro" id="IPR027463">
    <property type="entry name" value="AcrB_DN_DC_subdom"/>
</dbReference>
<sequence length="1022" mass="111732">MNIAEYSIRNHVISWLVVVLLTVGGVLSFTKLGQLEMPEFTIKNALVITQYPGASAQQVEEEVTLALEDAIQQMSQLKHVTSINTAGVSQIEVEMEDIYDKTQLPQIWDELRRRVNDKAMTLPQGVNAPMIIDDFSDVYGYLFTLTGDAYSNRELGNQADYLRRELVLVPGVKKVVVEGRVQEQVMVEFSQQKLAALGLNPDYLYGLLQTQNGVSNGGRALLDGNRIRLHSTGEFTDVGELERVLVSPPGSTERVYLGDIAKVYKSTSDSPQTLYRSQGAPALSIGISFASGVNVVDVSQAISDRLEQLQGSMPLGMTLTPMYNQGALVDKSVSGFLVNLASSVVIVIVVLLITMGARSGMLMGAVLLITILGTFIGMKLLGVQLQSISLGALIIALGMLVDNAIVVTDGILVGLRKGLTRLEAAKRIVSQTQWPLLGATAIAIIAFAPIGLSDDASGEFCGSLFTILLLSLSISWLTAITITPFFCHLLFKNQEQSEQQALYQGVGYAIYRKVLDVAIHHRLATALVVVAMMALASLGMSKVKNVFFPPSSTPMFMVDIWMPEGTDILHTQRLVAEIEQKLLEKEALQPSGMSNMTAVIGQGAQRFVLDYVPEKTYAAYGQLLIEMDSLESMRAQMPVLQVWLRDQFPQAQYRLKTLQNGPNPAARIEARFYGDDPYVLRELAAQAERVLRNEPLADNVRHNWRNQTLLMRPELDLMRARSAGVSKQDLDAALLRNFSGQTVGLYRDGSHQLPIVARSPSSERLDLDSLDKLQVWSSTNNTFVPVGQVVTSFDAQWEDPIIMRRDRKRVITVMADPAIGSGATSDALLSKIRAKVEAIELPEGYQLEWGGEYEMSTEANESVQSSAPFGYLAMFVITVLLFNSIRQSLAIWICVPLSMVGVAAGLLVFDAALSFLAILGILSLSGMIIKNGIVLVDQINLEQSQGKSPYQAVIDSSVSRVRPVTMAALTTMLGMLPLLTDAFFQSLAVVIFFGLGFATLLTLVVLPVCYSLLFGIKAPEAS</sequence>
<dbReference type="GO" id="GO:0042910">
    <property type="term" value="F:xenobiotic transmembrane transporter activity"/>
    <property type="evidence" value="ECO:0007669"/>
    <property type="project" value="TreeGrafter"/>
</dbReference>
<dbReference type="RefSeq" id="WP_136864403.1">
    <property type="nucleotide sequence ID" value="NZ_SWCJ01000014.1"/>
</dbReference>
<dbReference type="Gene3D" id="1.20.1640.10">
    <property type="entry name" value="Multidrug efflux transporter AcrB transmembrane domain"/>
    <property type="match status" value="2"/>
</dbReference>
<name>A0A4U1BKS6_9GAMM</name>
<feature type="transmembrane region" description="Helical" evidence="1">
    <location>
        <begin position="964"/>
        <end position="984"/>
    </location>
</feature>
<gene>
    <name evidence="2" type="ORF">FCL42_15845</name>
</gene>
<proteinExistence type="predicted"/>
<protein>
    <submittedName>
        <fullName evidence="2">Efflux RND transporter permease subunit</fullName>
    </submittedName>
</protein>
<feature type="transmembrane region" description="Helical" evidence="1">
    <location>
        <begin position="360"/>
        <end position="382"/>
    </location>
</feature>
<feature type="transmembrane region" description="Helical" evidence="1">
    <location>
        <begin position="889"/>
        <end position="909"/>
    </location>
</feature>
<reference evidence="2 3" key="1">
    <citation type="submission" date="2019-04" db="EMBL/GenBank/DDBJ databases">
        <authorList>
            <person name="Hwang J.C."/>
        </authorList>
    </citation>
    <scope>NUCLEOTIDE SEQUENCE [LARGE SCALE GENOMIC DNA]</scope>
    <source>
        <strain evidence="2 3">IMCC35002</strain>
    </source>
</reference>
<dbReference type="Pfam" id="PF00873">
    <property type="entry name" value="ACR_tran"/>
    <property type="match status" value="1"/>
</dbReference>
<dbReference type="Gene3D" id="3.30.70.1440">
    <property type="entry name" value="Multidrug efflux transporter AcrB pore domain"/>
    <property type="match status" value="1"/>
</dbReference>
<dbReference type="PANTHER" id="PTHR32063:SF18">
    <property type="entry name" value="CATION EFFLUX SYSTEM PROTEIN"/>
    <property type="match status" value="1"/>
</dbReference>
<dbReference type="Proteomes" id="UP000305675">
    <property type="component" value="Unassembled WGS sequence"/>
</dbReference>
<feature type="transmembrane region" description="Helical" evidence="1">
    <location>
        <begin position="523"/>
        <end position="541"/>
    </location>
</feature>
<keyword evidence="1" id="KW-1133">Transmembrane helix</keyword>
<feature type="transmembrane region" description="Helical" evidence="1">
    <location>
        <begin position="388"/>
        <end position="413"/>
    </location>
</feature>
<dbReference type="AlphaFoldDB" id="A0A4U1BKS6"/>
<feature type="transmembrane region" description="Helical" evidence="1">
    <location>
        <begin position="865"/>
        <end position="882"/>
    </location>
</feature>
<evidence type="ECO:0000313" key="2">
    <source>
        <dbReference type="EMBL" id="TKB52780.1"/>
    </source>
</evidence>
<dbReference type="Gene3D" id="3.30.70.1320">
    <property type="entry name" value="Multidrug efflux transporter AcrB pore domain like"/>
    <property type="match status" value="1"/>
</dbReference>
<dbReference type="SUPFAM" id="SSF82866">
    <property type="entry name" value="Multidrug efflux transporter AcrB transmembrane domain"/>
    <property type="match status" value="2"/>
</dbReference>
<dbReference type="GO" id="GO:0005886">
    <property type="term" value="C:plasma membrane"/>
    <property type="evidence" value="ECO:0007669"/>
    <property type="project" value="TreeGrafter"/>
</dbReference>
<dbReference type="InterPro" id="IPR001036">
    <property type="entry name" value="Acrflvin-R"/>
</dbReference>
<evidence type="ECO:0000256" key="1">
    <source>
        <dbReference type="SAM" id="Phobius"/>
    </source>
</evidence>
<feature type="transmembrane region" description="Helical" evidence="1">
    <location>
        <begin position="990"/>
        <end position="1016"/>
    </location>
</feature>